<evidence type="ECO:0000313" key="2">
    <source>
        <dbReference type="Proteomes" id="UP000326396"/>
    </source>
</evidence>
<dbReference type="AlphaFoldDB" id="A0A5N6LV06"/>
<dbReference type="EMBL" id="SZYD01000018">
    <property type="protein sequence ID" value="KAD2805426.1"/>
    <property type="molecule type" value="Genomic_DNA"/>
</dbReference>
<reference evidence="1 2" key="1">
    <citation type="submission" date="2019-05" db="EMBL/GenBank/DDBJ databases">
        <title>Mikania micrantha, genome provides insights into the molecular mechanism of rapid growth.</title>
        <authorList>
            <person name="Liu B."/>
        </authorList>
    </citation>
    <scope>NUCLEOTIDE SEQUENCE [LARGE SCALE GENOMIC DNA]</scope>
    <source>
        <strain evidence="1">NLD-2019</strain>
        <tissue evidence="1">Leaf</tissue>
    </source>
</reference>
<comment type="caution">
    <text evidence="1">The sequence shown here is derived from an EMBL/GenBank/DDBJ whole genome shotgun (WGS) entry which is preliminary data.</text>
</comment>
<evidence type="ECO:0000313" key="1">
    <source>
        <dbReference type="EMBL" id="KAD2805426.1"/>
    </source>
</evidence>
<gene>
    <name evidence="1" type="ORF">E3N88_38803</name>
</gene>
<dbReference type="Proteomes" id="UP000326396">
    <property type="component" value="Linkage Group LG8"/>
</dbReference>
<name>A0A5N6LV06_9ASTR</name>
<organism evidence="1 2">
    <name type="scientific">Mikania micrantha</name>
    <name type="common">bitter vine</name>
    <dbReference type="NCBI Taxonomy" id="192012"/>
    <lineage>
        <taxon>Eukaryota</taxon>
        <taxon>Viridiplantae</taxon>
        <taxon>Streptophyta</taxon>
        <taxon>Embryophyta</taxon>
        <taxon>Tracheophyta</taxon>
        <taxon>Spermatophyta</taxon>
        <taxon>Magnoliopsida</taxon>
        <taxon>eudicotyledons</taxon>
        <taxon>Gunneridae</taxon>
        <taxon>Pentapetalae</taxon>
        <taxon>asterids</taxon>
        <taxon>campanulids</taxon>
        <taxon>Asterales</taxon>
        <taxon>Asteraceae</taxon>
        <taxon>Asteroideae</taxon>
        <taxon>Heliantheae alliance</taxon>
        <taxon>Eupatorieae</taxon>
        <taxon>Mikania</taxon>
    </lineage>
</organism>
<sequence>MYPKPKVYSRPRLRKIEQNWNSYFKFWFDDERTSEAVILLKENEKWRVIRLLDPVWLVNCLKKDIDLLNEVEIYASEGFHEVGKEIDDRDAKLEAEKLSKIPKSVVIHAEDNVCEDQTTSGTPIAD</sequence>
<protein>
    <submittedName>
        <fullName evidence="1">Uncharacterized protein</fullName>
    </submittedName>
</protein>
<accession>A0A5N6LV06</accession>
<keyword evidence="2" id="KW-1185">Reference proteome</keyword>
<proteinExistence type="predicted"/>